<accession>A0A8K1C7N4</accession>
<evidence type="ECO:0000313" key="2">
    <source>
        <dbReference type="EMBL" id="TMW57758.1"/>
    </source>
</evidence>
<protein>
    <submittedName>
        <fullName evidence="2">Uncharacterized protein</fullName>
    </submittedName>
</protein>
<gene>
    <name evidence="2" type="ORF">Poli38472_014361</name>
</gene>
<dbReference type="EMBL" id="SPLM01000114">
    <property type="protein sequence ID" value="TMW57758.1"/>
    <property type="molecule type" value="Genomic_DNA"/>
</dbReference>
<dbReference type="AlphaFoldDB" id="A0A8K1C7N4"/>
<keyword evidence="1" id="KW-0732">Signal</keyword>
<reference evidence="2" key="1">
    <citation type="submission" date="2019-03" db="EMBL/GenBank/DDBJ databases">
        <title>Long read genome sequence of the mycoparasitic Pythium oligandrum ATCC 38472 isolated from sugarbeet rhizosphere.</title>
        <authorList>
            <person name="Gaulin E."/>
        </authorList>
    </citation>
    <scope>NUCLEOTIDE SEQUENCE</scope>
    <source>
        <strain evidence="2">ATCC 38472_TT</strain>
    </source>
</reference>
<keyword evidence="3" id="KW-1185">Reference proteome</keyword>
<dbReference type="Proteomes" id="UP000794436">
    <property type="component" value="Unassembled WGS sequence"/>
</dbReference>
<name>A0A8K1C7N4_PYTOL</name>
<comment type="caution">
    <text evidence="2">The sequence shown here is derived from an EMBL/GenBank/DDBJ whole genome shotgun (WGS) entry which is preliminary data.</text>
</comment>
<dbReference type="OrthoDB" id="151705at2759"/>
<feature type="chain" id="PRO_5035434083" evidence="1">
    <location>
        <begin position="25"/>
        <end position="186"/>
    </location>
</feature>
<proteinExistence type="predicted"/>
<evidence type="ECO:0000256" key="1">
    <source>
        <dbReference type="SAM" id="SignalP"/>
    </source>
</evidence>
<sequence length="186" mass="20506">MTLFRSLSIALLLATATLSTPSDARMLRLSGGNKKNAAAPFEWVEDPHAADPCTAEPNCVNHVKYGFDVVPRNVSEDATIVFQEAKRPKGLAAVLDLEIVTQPGCVVSACTTKNILVFVPREDCFNAFAEKKANADDGVSAVLHFGGNYYENLPAGELYAKFEKKNYLTEEDTCTFEVRSGYKRWY</sequence>
<feature type="signal peptide" evidence="1">
    <location>
        <begin position="1"/>
        <end position="24"/>
    </location>
</feature>
<evidence type="ECO:0000313" key="3">
    <source>
        <dbReference type="Proteomes" id="UP000794436"/>
    </source>
</evidence>
<organism evidence="2 3">
    <name type="scientific">Pythium oligandrum</name>
    <name type="common">Mycoparasitic fungus</name>
    <dbReference type="NCBI Taxonomy" id="41045"/>
    <lineage>
        <taxon>Eukaryota</taxon>
        <taxon>Sar</taxon>
        <taxon>Stramenopiles</taxon>
        <taxon>Oomycota</taxon>
        <taxon>Peronosporomycetes</taxon>
        <taxon>Pythiales</taxon>
        <taxon>Pythiaceae</taxon>
        <taxon>Pythium</taxon>
    </lineage>
</organism>